<name>Q5BIL7_DROME</name>
<feature type="region of interest" description="Disordered" evidence="1">
    <location>
        <begin position="35"/>
        <end position="67"/>
    </location>
</feature>
<dbReference type="OrthoDB" id="7696636at2759"/>
<gene>
    <name evidence="3" type="ORF">CG32815</name>
</gene>
<feature type="compositionally biased region" description="Polar residues" evidence="1">
    <location>
        <begin position="51"/>
        <end position="62"/>
    </location>
</feature>
<dbReference type="EMBL" id="BT021207">
    <property type="protein sequence ID" value="AAX33355.1"/>
    <property type="molecule type" value="mRNA"/>
</dbReference>
<dbReference type="AGR" id="FB:FBgn0052815"/>
<feature type="region of interest" description="Disordered" evidence="1">
    <location>
        <begin position="1"/>
        <end position="21"/>
    </location>
</feature>
<evidence type="ECO:0000313" key="2">
    <source>
        <dbReference type="EMBL" id="AAX33355.1"/>
    </source>
</evidence>
<reference evidence="2" key="1">
    <citation type="submission" date="2005-03" db="EMBL/GenBank/DDBJ databases">
        <authorList>
            <person name="Stapleton M."/>
            <person name="Carlson J."/>
            <person name="Chavez C."/>
            <person name="Frise E."/>
            <person name="George R."/>
            <person name="Pacleb J."/>
            <person name="Park S."/>
            <person name="Wan K."/>
            <person name="Yu C."/>
            <person name="Rubin G.M."/>
            <person name="Celniker S."/>
        </authorList>
    </citation>
    <scope>NUCLEOTIDE SEQUENCE</scope>
</reference>
<protein>
    <submittedName>
        <fullName evidence="2">SD19743p</fullName>
    </submittedName>
</protein>
<sequence length="93" mass="10154">MSLRDAKSTCQHSEIAPAPENNKRLINKNIKFSAQGASASAAGTGTGTGQKQYSPRTPTERTAPSVEAEKATFDWQELRGQRIRSYQVCSPQE</sequence>
<accession>Q5BIL7</accession>
<organism evidence="2">
    <name type="scientific">Drosophila melanogaster</name>
    <name type="common">Fruit fly</name>
    <dbReference type="NCBI Taxonomy" id="7227"/>
    <lineage>
        <taxon>Eukaryota</taxon>
        <taxon>Metazoa</taxon>
        <taxon>Ecdysozoa</taxon>
        <taxon>Arthropoda</taxon>
        <taxon>Hexapoda</taxon>
        <taxon>Insecta</taxon>
        <taxon>Pterygota</taxon>
        <taxon>Neoptera</taxon>
        <taxon>Endopterygota</taxon>
        <taxon>Diptera</taxon>
        <taxon>Brachycera</taxon>
        <taxon>Muscomorpha</taxon>
        <taxon>Ephydroidea</taxon>
        <taxon>Drosophilidae</taxon>
        <taxon>Drosophila</taxon>
        <taxon>Sophophora</taxon>
    </lineage>
</organism>
<evidence type="ECO:0000313" key="3">
    <source>
        <dbReference type="FlyBase" id="FBgn0052815"/>
    </source>
</evidence>
<dbReference type="FlyBase" id="FBgn0052815">
    <property type="gene designation" value="CG32815"/>
</dbReference>
<proteinExistence type="evidence at transcript level"/>
<dbReference type="AlphaFoldDB" id="Q5BIL7"/>
<evidence type="ECO:0000256" key="1">
    <source>
        <dbReference type="SAM" id="MobiDB-lite"/>
    </source>
</evidence>